<comment type="caution">
    <text evidence="1">The sequence shown here is derived from an EMBL/GenBank/DDBJ whole genome shotgun (WGS) entry which is preliminary data.</text>
</comment>
<organism evidence="1 2">
    <name type="scientific">Phytophthora pseudosyringae</name>
    <dbReference type="NCBI Taxonomy" id="221518"/>
    <lineage>
        <taxon>Eukaryota</taxon>
        <taxon>Sar</taxon>
        <taxon>Stramenopiles</taxon>
        <taxon>Oomycota</taxon>
        <taxon>Peronosporomycetes</taxon>
        <taxon>Peronosporales</taxon>
        <taxon>Peronosporaceae</taxon>
        <taxon>Phytophthora</taxon>
    </lineage>
</organism>
<evidence type="ECO:0000313" key="2">
    <source>
        <dbReference type="Proteomes" id="UP000694044"/>
    </source>
</evidence>
<name>A0A8T1VLU7_9STRA</name>
<evidence type="ECO:0000313" key="1">
    <source>
        <dbReference type="EMBL" id="KAG7380374.1"/>
    </source>
</evidence>
<accession>A0A8T1VLU7</accession>
<dbReference type="Proteomes" id="UP000694044">
    <property type="component" value="Unassembled WGS sequence"/>
</dbReference>
<sequence>MTPQLAVSNQGRQVGGELFVFRDRLHRTITVRGPGVAVLAGQSVDHHTHPRGLWARGNEVGSGLSRITIELSVGVLGNNAQSLDMTQREDNVWVGRVRIRVGDVKQRARRVGRMVARLAQPGKRG</sequence>
<keyword evidence="2" id="KW-1185">Reference proteome</keyword>
<gene>
    <name evidence="1" type="ORF">PHYPSEUDO_007262</name>
</gene>
<protein>
    <submittedName>
        <fullName evidence="1">Uncharacterized protein</fullName>
    </submittedName>
</protein>
<reference evidence="1" key="1">
    <citation type="submission" date="2021-02" db="EMBL/GenBank/DDBJ databases">
        <authorList>
            <person name="Palmer J.M."/>
        </authorList>
    </citation>
    <scope>NUCLEOTIDE SEQUENCE</scope>
    <source>
        <strain evidence="1">SCRP734</strain>
    </source>
</reference>
<dbReference type="AlphaFoldDB" id="A0A8T1VLU7"/>
<dbReference type="EMBL" id="JAGDFM010000296">
    <property type="protein sequence ID" value="KAG7380374.1"/>
    <property type="molecule type" value="Genomic_DNA"/>
</dbReference>
<proteinExistence type="predicted"/>